<sequence length="1072" mass="109631">MTALSRLSLRNRALVALAAILTIITGLFSTTSLKQELLPSLEFPLVVAATPVPGADSEVVESRVTVPVEQAADRLDGVKTIESTSSAGMSMVQVELEYGTSLDDAKAALSSELAGLDLPEGSDPQVIVGAFDAFPIMQVSATGDTDARQLATALEEKVVPELEKIRGVREVQLSGAPTERVEIQLDQEKAAQAGITPQTITTALQSNGVVVPAGSLTDGDTALQVQVGSGLKSLDELRSLPLAATPATGGTGGQDPTAAEGAAAAQQSPAPQETPAEAPTLEEVAEVTLETPPATGHTRTDGRDALTLGIVKTPDGNTVAISNAVEEKLDELDEQIGEGGELTVVFDQAPFIEQSIHDLTTEGLLGLGFAILVVLVFLLSVRLTLVTAVSIPLSLLMAMIGLHLAGYSLNILTLGALTIAIGRVVDDSIVVIENIKRHVDGGEPKGRAIPRAVGEVAGAVTSSTLATAAVFLPLGLVGGQVGELFRPFALTVVLAMLASLLVALTIIPVLGYWLLGRPQGDRAAGAADAAEHDAPDVLQRAYLPVLRGVIRRPLLTCLGGLLVFAATIASTSLVKTDFLGAAGDDQLIVAQELPAGTTLKATDDAARALEKEISALDGVETVTTTVGDPGDGSTAFMGGGATSSQLFVSVADDTDAEAVRAQVEEAATEASGQVTVSGASEDPSADRTSIVVRAADDEALGEGARALEKAVREVEGAEDVTNNVSDTVPSVRVTVDREAALAAGLPEAALGQLVAGALSGSPVGQVTLASEQHEVVLQQGTAPKSVAALRRLPVGADPQGPVTLGDVSTVEEVESPVSITRTDGERSATIEVSNGTDDLGTFSAELAQAVDGTELPDGVEASLGGASSDQEEAFSQLGLAMLAAVGIVYLIMVGTFRSLVQPLILLVSIPFAATGAIALLVLTQIPLGVAGMIGGLMLVGIVVTNAIVLIDLVNQYRERGLGIDEAVLEGGRHRLRPILMTALATICALLPMAMKLTGGGAFISQPLAIVVIGGLVSSTLLTLVLVPALYVLVERLAQRFSRGEPEPAGAVTSAPAAGRGATSISAWGQPTA</sequence>
<keyword evidence="2" id="KW-0812">Transmembrane</keyword>
<dbReference type="Gene3D" id="3.30.70.1430">
    <property type="entry name" value="Multidrug efflux transporter AcrB pore domain"/>
    <property type="match status" value="2"/>
</dbReference>
<dbReference type="PRINTS" id="PR00702">
    <property type="entry name" value="ACRIFLAVINRP"/>
</dbReference>
<keyword evidence="2" id="KW-1133">Transmembrane helix</keyword>
<dbReference type="Gene3D" id="3.30.70.1320">
    <property type="entry name" value="Multidrug efflux transporter AcrB pore domain like"/>
    <property type="match status" value="1"/>
</dbReference>
<feature type="transmembrane region" description="Helical" evidence="2">
    <location>
        <begin position="877"/>
        <end position="896"/>
    </location>
</feature>
<keyword evidence="4" id="KW-1185">Reference proteome</keyword>
<keyword evidence="2" id="KW-0472">Membrane</keyword>
<evidence type="ECO:0000313" key="3">
    <source>
        <dbReference type="EMBL" id="SNC71287.1"/>
    </source>
</evidence>
<feature type="region of interest" description="Disordered" evidence="1">
    <location>
        <begin position="243"/>
        <end position="278"/>
    </location>
</feature>
<evidence type="ECO:0000313" key="4">
    <source>
        <dbReference type="Proteomes" id="UP000198122"/>
    </source>
</evidence>
<organism evidence="3 4">
    <name type="scientific">Kytococcus aerolatus</name>
    <dbReference type="NCBI Taxonomy" id="592308"/>
    <lineage>
        <taxon>Bacteria</taxon>
        <taxon>Bacillati</taxon>
        <taxon>Actinomycetota</taxon>
        <taxon>Actinomycetes</taxon>
        <taxon>Micrococcales</taxon>
        <taxon>Kytococcaceae</taxon>
        <taxon>Kytococcus</taxon>
    </lineage>
</organism>
<dbReference type="OrthoDB" id="3306666at2"/>
<reference evidence="3 4" key="1">
    <citation type="submission" date="2017-06" db="EMBL/GenBank/DDBJ databases">
        <authorList>
            <person name="Kim H.J."/>
            <person name="Triplett B.A."/>
        </authorList>
    </citation>
    <scope>NUCLEOTIDE SEQUENCE [LARGE SCALE GENOMIC DNA]</scope>
    <source>
        <strain evidence="3 4">DSM 22179</strain>
    </source>
</reference>
<gene>
    <name evidence="3" type="ORF">SAMN05445756_1411</name>
</gene>
<evidence type="ECO:0000256" key="1">
    <source>
        <dbReference type="SAM" id="MobiDB-lite"/>
    </source>
</evidence>
<dbReference type="SUPFAM" id="SSF82714">
    <property type="entry name" value="Multidrug efflux transporter AcrB TolC docking domain, DN and DC subdomains"/>
    <property type="match status" value="2"/>
</dbReference>
<dbReference type="GO" id="GO:0005886">
    <property type="term" value="C:plasma membrane"/>
    <property type="evidence" value="ECO:0007669"/>
    <property type="project" value="TreeGrafter"/>
</dbReference>
<dbReference type="PANTHER" id="PTHR32063">
    <property type="match status" value="1"/>
</dbReference>
<dbReference type="Proteomes" id="UP000198122">
    <property type="component" value="Unassembled WGS sequence"/>
</dbReference>
<dbReference type="EMBL" id="FYEZ01000002">
    <property type="protein sequence ID" value="SNC71287.1"/>
    <property type="molecule type" value="Genomic_DNA"/>
</dbReference>
<dbReference type="InterPro" id="IPR001036">
    <property type="entry name" value="Acrflvin-R"/>
</dbReference>
<name>A0A212TZ50_9MICO</name>
<feature type="transmembrane region" description="Helical" evidence="2">
    <location>
        <begin position="453"/>
        <end position="476"/>
    </location>
</feature>
<dbReference type="Gene3D" id="1.20.1640.10">
    <property type="entry name" value="Multidrug efflux transporter AcrB transmembrane domain"/>
    <property type="match status" value="2"/>
</dbReference>
<dbReference type="SUPFAM" id="SSF82866">
    <property type="entry name" value="Multidrug efflux transporter AcrB transmembrane domain"/>
    <property type="match status" value="2"/>
</dbReference>
<feature type="compositionally biased region" description="Polar residues" evidence="1">
    <location>
        <begin position="1062"/>
        <end position="1072"/>
    </location>
</feature>
<dbReference type="InterPro" id="IPR027463">
    <property type="entry name" value="AcrB_DN_DC_subdom"/>
</dbReference>
<dbReference type="GO" id="GO:0042910">
    <property type="term" value="F:xenobiotic transmembrane transporter activity"/>
    <property type="evidence" value="ECO:0007669"/>
    <property type="project" value="TreeGrafter"/>
</dbReference>
<proteinExistence type="predicted"/>
<feature type="transmembrane region" description="Helical" evidence="2">
    <location>
        <begin position="903"/>
        <end position="923"/>
    </location>
</feature>
<feature type="transmembrane region" description="Helical" evidence="2">
    <location>
        <begin position="488"/>
        <end position="515"/>
    </location>
</feature>
<feature type="transmembrane region" description="Helical" evidence="2">
    <location>
        <begin position="929"/>
        <end position="954"/>
    </location>
</feature>
<dbReference type="RefSeq" id="WP_088818390.1">
    <property type="nucleotide sequence ID" value="NZ_FYEZ01000002.1"/>
</dbReference>
<feature type="transmembrane region" description="Helical" evidence="2">
    <location>
        <begin position="1006"/>
        <end position="1033"/>
    </location>
</feature>
<dbReference type="PANTHER" id="PTHR32063:SF0">
    <property type="entry name" value="SWARMING MOTILITY PROTEIN SWRC"/>
    <property type="match status" value="1"/>
</dbReference>
<accession>A0A212TZ50</accession>
<dbReference type="AlphaFoldDB" id="A0A212TZ50"/>
<feature type="transmembrane region" description="Helical" evidence="2">
    <location>
        <begin position="363"/>
        <end position="381"/>
    </location>
</feature>
<dbReference type="SUPFAM" id="SSF82693">
    <property type="entry name" value="Multidrug efflux transporter AcrB pore domain, PN1, PN2, PC1 and PC2 subdomains"/>
    <property type="match status" value="3"/>
</dbReference>
<dbReference type="Pfam" id="PF00873">
    <property type="entry name" value="ACR_tran"/>
    <property type="match status" value="2"/>
</dbReference>
<dbReference type="Gene3D" id="3.30.2090.10">
    <property type="entry name" value="Multidrug efflux transporter AcrB TolC docking domain, DN and DC subdomains"/>
    <property type="match status" value="2"/>
</dbReference>
<feature type="region of interest" description="Disordered" evidence="1">
    <location>
        <begin position="1044"/>
        <end position="1072"/>
    </location>
</feature>
<dbReference type="Gene3D" id="3.30.70.1440">
    <property type="entry name" value="Multidrug efflux transporter AcrB pore domain"/>
    <property type="match status" value="1"/>
</dbReference>
<evidence type="ECO:0000256" key="2">
    <source>
        <dbReference type="SAM" id="Phobius"/>
    </source>
</evidence>
<feature type="transmembrane region" description="Helical" evidence="2">
    <location>
        <begin position="975"/>
        <end position="994"/>
    </location>
</feature>
<protein>
    <submittedName>
        <fullName evidence="3">Hydrophobic/amphiphilic exporter-1, HAE1 family</fullName>
    </submittedName>
</protein>